<gene>
    <name evidence="2" type="ORF">LCGC14_2211670</name>
</gene>
<dbReference type="AlphaFoldDB" id="A0A0F9DDJ9"/>
<reference evidence="2" key="1">
    <citation type="journal article" date="2015" name="Nature">
        <title>Complex archaea that bridge the gap between prokaryotes and eukaryotes.</title>
        <authorList>
            <person name="Spang A."/>
            <person name="Saw J.H."/>
            <person name="Jorgensen S.L."/>
            <person name="Zaremba-Niedzwiedzka K."/>
            <person name="Martijn J."/>
            <person name="Lind A.E."/>
            <person name="van Eijk R."/>
            <person name="Schleper C."/>
            <person name="Guy L."/>
            <person name="Ettema T.J."/>
        </authorList>
    </citation>
    <scope>NUCLEOTIDE SEQUENCE</scope>
</reference>
<organism evidence="2">
    <name type="scientific">marine sediment metagenome</name>
    <dbReference type="NCBI Taxonomy" id="412755"/>
    <lineage>
        <taxon>unclassified sequences</taxon>
        <taxon>metagenomes</taxon>
        <taxon>ecological metagenomes</taxon>
    </lineage>
</organism>
<sequence length="47" mass="5159">MTTRNVTVWVSGHPVKIYTDGGGVVSMRPVRDSHGTKGKTFDNKGRK</sequence>
<proteinExistence type="predicted"/>
<evidence type="ECO:0000256" key="1">
    <source>
        <dbReference type="SAM" id="MobiDB-lite"/>
    </source>
</evidence>
<accession>A0A0F9DDJ9</accession>
<comment type="caution">
    <text evidence="2">The sequence shown here is derived from an EMBL/GenBank/DDBJ whole genome shotgun (WGS) entry which is preliminary data.</text>
</comment>
<evidence type="ECO:0000313" key="2">
    <source>
        <dbReference type="EMBL" id="KKL59803.1"/>
    </source>
</evidence>
<dbReference type="EMBL" id="LAZR01029362">
    <property type="protein sequence ID" value="KKL59803.1"/>
    <property type="molecule type" value="Genomic_DNA"/>
</dbReference>
<feature type="compositionally biased region" description="Basic and acidic residues" evidence="1">
    <location>
        <begin position="29"/>
        <end position="47"/>
    </location>
</feature>
<name>A0A0F9DDJ9_9ZZZZ</name>
<feature type="region of interest" description="Disordered" evidence="1">
    <location>
        <begin position="28"/>
        <end position="47"/>
    </location>
</feature>
<protein>
    <submittedName>
        <fullName evidence="2">Uncharacterized protein</fullName>
    </submittedName>
</protein>